<proteinExistence type="predicted"/>
<evidence type="ECO:0000313" key="2">
    <source>
        <dbReference type="EMBL" id="GGY82477.1"/>
    </source>
</evidence>
<comment type="caution">
    <text evidence="2">The sequence shown here is derived from an EMBL/GenBank/DDBJ whole genome shotgun (WGS) entry which is preliminary data.</text>
</comment>
<sequence>MLFYRDVQKLFGGHLKVADYFEHLASSASFVPCVSLSDNSRMDASNPWFGKRSVEYLPANYDYVFLAGMDWRDYLAVDHPPNQPVINLIQHVRHADPAEDVYQYLTQRAIRICVSQQVADAIQQTEKVKGPVFTIPNGVDLPDLSLEKSYDVIILGVKQPGLSREIHEQLTVSGEKVVLVSEQVPRDLLFEYLAASRVAILLPNVTEGFYLPALEAMKYCDLVIVPDCVGNRDFCKDNQNCLMPEYNLEAILASAAQAKHLLQNEHVLTVFKREMGETLRAHNLAKERQAFLEIMANVKKLWAM</sequence>
<evidence type="ECO:0000313" key="3">
    <source>
        <dbReference type="Proteomes" id="UP000619761"/>
    </source>
</evidence>
<organism evidence="2 3">
    <name type="scientific">Cellvibrio zantedeschiae</name>
    <dbReference type="NCBI Taxonomy" id="1237077"/>
    <lineage>
        <taxon>Bacteria</taxon>
        <taxon>Pseudomonadati</taxon>
        <taxon>Pseudomonadota</taxon>
        <taxon>Gammaproteobacteria</taxon>
        <taxon>Cellvibrionales</taxon>
        <taxon>Cellvibrionaceae</taxon>
        <taxon>Cellvibrio</taxon>
    </lineage>
</organism>
<gene>
    <name evidence="2" type="ORF">GCM10011613_29090</name>
</gene>
<name>A0ABQ3B7D0_9GAMM</name>
<dbReference type="Pfam" id="PF00534">
    <property type="entry name" value="Glycos_transf_1"/>
    <property type="match status" value="1"/>
</dbReference>
<accession>A0ABQ3B7D0</accession>
<dbReference type="InterPro" id="IPR001296">
    <property type="entry name" value="Glyco_trans_1"/>
</dbReference>
<dbReference type="Proteomes" id="UP000619761">
    <property type="component" value="Unassembled WGS sequence"/>
</dbReference>
<keyword evidence="3" id="KW-1185">Reference proteome</keyword>
<dbReference type="SUPFAM" id="SSF53756">
    <property type="entry name" value="UDP-Glycosyltransferase/glycogen phosphorylase"/>
    <property type="match status" value="1"/>
</dbReference>
<dbReference type="Gene3D" id="3.40.50.2000">
    <property type="entry name" value="Glycogen Phosphorylase B"/>
    <property type="match status" value="1"/>
</dbReference>
<dbReference type="EMBL" id="BMYZ01000003">
    <property type="protein sequence ID" value="GGY82477.1"/>
    <property type="molecule type" value="Genomic_DNA"/>
</dbReference>
<protein>
    <recommendedName>
        <fullName evidence="1">Glycosyl transferase family 1 domain-containing protein</fullName>
    </recommendedName>
</protein>
<reference evidence="3" key="1">
    <citation type="journal article" date="2019" name="Int. J. Syst. Evol. Microbiol.">
        <title>The Global Catalogue of Microorganisms (GCM) 10K type strain sequencing project: providing services to taxonomists for standard genome sequencing and annotation.</title>
        <authorList>
            <consortium name="The Broad Institute Genomics Platform"/>
            <consortium name="The Broad Institute Genome Sequencing Center for Infectious Disease"/>
            <person name="Wu L."/>
            <person name="Ma J."/>
        </authorList>
    </citation>
    <scope>NUCLEOTIDE SEQUENCE [LARGE SCALE GENOMIC DNA]</scope>
    <source>
        <strain evidence="3">KCTC 32239</strain>
    </source>
</reference>
<feature type="domain" description="Glycosyl transferase family 1" evidence="1">
    <location>
        <begin position="144"/>
        <end position="258"/>
    </location>
</feature>
<evidence type="ECO:0000259" key="1">
    <source>
        <dbReference type="Pfam" id="PF00534"/>
    </source>
</evidence>